<dbReference type="RefSeq" id="WP_254158957.1">
    <property type="nucleotide sequence ID" value="NZ_CP100355.1"/>
</dbReference>
<dbReference type="InterPro" id="IPR007050">
    <property type="entry name" value="HTH_bacterioopsin"/>
</dbReference>
<dbReference type="AlphaFoldDB" id="A0A9E7NCS7"/>
<evidence type="ECO:0000313" key="5">
    <source>
        <dbReference type="EMBL" id="UTF54322.1"/>
    </source>
</evidence>
<dbReference type="Pfam" id="PF04967">
    <property type="entry name" value="HTH_10"/>
    <property type="match status" value="1"/>
</dbReference>
<organism evidence="5 6">
    <name type="scientific">Natronosalvus rutilus</name>
    <dbReference type="NCBI Taxonomy" id="2953753"/>
    <lineage>
        <taxon>Archaea</taxon>
        <taxon>Methanobacteriati</taxon>
        <taxon>Methanobacteriota</taxon>
        <taxon>Stenosarchaea group</taxon>
        <taxon>Halobacteria</taxon>
        <taxon>Halobacteriales</taxon>
        <taxon>Natrialbaceae</taxon>
        <taxon>Natronosalvus</taxon>
    </lineage>
</organism>
<proteinExistence type="predicted"/>
<dbReference type="SUPFAM" id="SSF88659">
    <property type="entry name" value="Sigma3 and sigma4 domains of RNA polymerase sigma factors"/>
    <property type="match status" value="1"/>
</dbReference>
<dbReference type="KEGG" id="sawl:NGM29_03305"/>
<sequence>MSIVTEFTLPAEAFALEEALETVPDLTLEVERLATHSREWVMPFLWVTADDLDAAEAAIQADSSVTKLKTIDRTGNVGYFNVHWTERVQELIDQVVDQHGIVQEAAATNGTWYLKLQFVGQGRLESFQHYFDEQGYSFELQRLYESTDPKEREYDLTPQQREAMVIALEMGYFAVPRETQIAELADALDISTNAVSQRLRRATNNLTRNTLTVSSERAEGLERS</sequence>
<dbReference type="Proteomes" id="UP001056855">
    <property type="component" value="Chromosome"/>
</dbReference>
<protein>
    <submittedName>
        <fullName evidence="5">Helix-turn-helix domain-containing protein</fullName>
    </submittedName>
</protein>
<dbReference type="Gene3D" id="1.10.10.10">
    <property type="entry name" value="Winged helix-like DNA-binding domain superfamily/Winged helix DNA-binding domain"/>
    <property type="match status" value="1"/>
</dbReference>
<dbReference type="InterPro" id="IPR013324">
    <property type="entry name" value="RNA_pol_sigma_r3/r4-like"/>
</dbReference>
<dbReference type="EMBL" id="CP100355">
    <property type="protein sequence ID" value="UTF54322.1"/>
    <property type="molecule type" value="Genomic_DNA"/>
</dbReference>
<evidence type="ECO:0000256" key="1">
    <source>
        <dbReference type="ARBA" id="ARBA00023015"/>
    </source>
</evidence>
<keyword evidence="1" id="KW-0805">Transcription regulation</keyword>
<dbReference type="InterPro" id="IPR031803">
    <property type="entry name" value="BAT_GAF/HTH-assoc"/>
</dbReference>
<gene>
    <name evidence="5" type="ORF">NGM29_03305</name>
</gene>
<dbReference type="PANTHER" id="PTHR34236">
    <property type="entry name" value="DIMETHYL SULFOXIDE REDUCTASE TRANSCRIPTIONAL ACTIVATOR"/>
    <property type="match status" value="1"/>
</dbReference>
<evidence type="ECO:0000256" key="2">
    <source>
        <dbReference type="ARBA" id="ARBA00023163"/>
    </source>
</evidence>
<evidence type="ECO:0000259" key="3">
    <source>
        <dbReference type="Pfam" id="PF04967"/>
    </source>
</evidence>
<name>A0A9E7NCS7_9EURY</name>
<feature type="domain" description="Bacterioopsin transcriptional activator GAF and HTH associated" evidence="4">
    <location>
        <begin position="6"/>
        <end position="151"/>
    </location>
</feature>
<keyword evidence="2" id="KW-0804">Transcription</keyword>
<evidence type="ECO:0000313" key="6">
    <source>
        <dbReference type="Proteomes" id="UP001056855"/>
    </source>
</evidence>
<keyword evidence="6" id="KW-1185">Reference proteome</keyword>
<dbReference type="InterPro" id="IPR036388">
    <property type="entry name" value="WH-like_DNA-bd_sf"/>
</dbReference>
<dbReference type="PANTHER" id="PTHR34236:SF1">
    <property type="entry name" value="DIMETHYL SULFOXIDE REDUCTASE TRANSCRIPTIONAL ACTIVATOR"/>
    <property type="match status" value="1"/>
</dbReference>
<reference evidence="5" key="1">
    <citation type="submission" date="2022-06" db="EMBL/GenBank/DDBJ databases">
        <title>Diverse halophilic archaea isolated from saline environments.</title>
        <authorList>
            <person name="Cui H.-L."/>
        </authorList>
    </citation>
    <scope>NUCLEOTIDE SEQUENCE</scope>
    <source>
        <strain evidence="5">WLHS1</strain>
    </source>
</reference>
<evidence type="ECO:0000259" key="4">
    <source>
        <dbReference type="Pfam" id="PF15915"/>
    </source>
</evidence>
<dbReference type="Pfam" id="PF15915">
    <property type="entry name" value="BAT"/>
    <property type="match status" value="1"/>
</dbReference>
<accession>A0A9E7NCS7</accession>
<dbReference type="GeneID" id="73289041"/>
<feature type="domain" description="HTH bat-type" evidence="3">
    <location>
        <begin position="156"/>
        <end position="207"/>
    </location>
</feature>